<keyword evidence="2" id="KW-1185">Reference proteome</keyword>
<name>A0ACB9R279_9MYRT</name>
<gene>
    <name evidence="1" type="ORF">MLD38_009912</name>
</gene>
<dbReference type="EMBL" id="CM042883">
    <property type="protein sequence ID" value="KAI4371583.1"/>
    <property type="molecule type" value="Genomic_DNA"/>
</dbReference>
<sequence>MDPLQHTRSINHLSLEIELINELMGQMKQLRRGMSELRRSIKTCINFQATMQYSMKQEISSSERNA</sequence>
<organism evidence="1 2">
    <name type="scientific">Melastoma candidum</name>
    <dbReference type="NCBI Taxonomy" id="119954"/>
    <lineage>
        <taxon>Eukaryota</taxon>
        <taxon>Viridiplantae</taxon>
        <taxon>Streptophyta</taxon>
        <taxon>Embryophyta</taxon>
        <taxon>Tracheophyta</taxon>
        <taxon>Spermatophyta</taxon>
        <taxon>Magnoliopsida</taxon>
        <taxon>eudicotyledons</taxon>
        <taxon>Gunneridae</taxon>
        <taxon>Pentapetalae</taxon>
        <taxon>rosids</taxon>
        <taxon>malvids</taxon>
        <taxon>Myrtales</taxon>
        <taxon>Melastomataceae</taxon>
        <taxon>Melastomatoideae</taxon>
        <taxon>Melastomateae</taxon>
        <taxon>Melastoma</taxon>
    </lineage>
</organism>
<evidence type="ECO:0000313" key="1">
    <source>
        <dbReference type="EMBL" id="KAI4371583.1"/>
    </source>
</evidence>
<protein>
    <submittedName>
        <fullName evidence="1">Uncharacterized protein</fullName>
    </submittedName>
</protein>
<reference evidence="2" key="1">
    <citation type="journal article" date="2023" name="Front. Plant Sci.">
        <title>Chromosomal-level genome assembly of Melastoma candidum provides insights into trichome evolution.</title>
        <authorList>
            <person name="Zhong Y."/>
            <person name="Wu W."/>
            <person name="Sun C."/>
            <person name="Zou P."/>
            <person name="Liu Y."/>
            <person name="Dai S."/>
            <person name="Zhou R."/>
        </authorList>
    </citation>
    <scope>NUCLEOTIDE SEQUENCE [LARGE SCALE GENOMIC DNA]</scope>
</reference>
<proteinExistence type="predicted"/>
<dbReference type="Proteomes" id="UP001057402">
    <property type="component" value="Chromosome 4"/>
</dbReference>
<accession>A0ACB9R279</accession>
<comment type="caution">
    <text evidence="1">The sequence shown here is derived from an EMBL/GenBank/DDBJ whole genome shotgun (WGS) entry which is preliminary data.</text>
</comment>
<evidence type="ECO:0000313" key="2">
    <source>
        <dbReference type="Proteomes" id="UP001057402"/>
    </source>
</evidence>